<proteinExistence type="predicted"/>
<evidence type="ECO:0000256" key="1">
    <source>
        <dbReference type="SAM" id="MobiDB-lite"/>
    </source>
</evidence>
<protein>
    <submittedName>
        <fullName evidence="2">Uncharacterized protein</fullName>
    </submittedName>
</protein>
<sequence>MEALAYLEALRLISGMQSYAAPVVGTWGPQGQDLSQGGVLGGLAASFSSQFVQNGGTRVRVERSDLIGTPLLPPVADVHVHMRDILGIAPMAVAATESTAAESTEHPTERRCSYAGCAKPTKSSYFHRISGESKAGGQDWSVLAGSSLCTACYENYRVRGSLERSICAKQICSRERRCTYDGCDKPTESSHFYRIDQGTKAGGRDWSALAGSVLCHACYGHFKRRGTLERSDRRKSPSSSSPSSASPTEDDAIAGKRKRSGGAVQHVEQSSSGGGVGESITSSRGEQGSGRANKMSKQGAGQQVEGNGAAIVRERVVLLEQGPAVSVVPCGLPAMTSVQV</sequence>
<evidence type="ECO:0000313" key="2">
    <source>
        <dbReference type="EMBL" id="CAD8746447.1"/>
    </source>
</evidence>
<dbReference type="EMBL" id="HBFK01020928">
    <property type="protein sequence ID" value="CAD8746447.1"/>
    <property type="molecule type" value="Transcribed_RNA"/>
</dbReference>
<name>A0A6U4MAA0_HEMAN</name>
<feature type="region of interest" description="Disordered" evidence="1">
    <location>
        <begin position="227"/>
        <end position="306"/>
    </location>
</feature>
<organism evidence="2">
    <name type="scientific">Hemiselmis andersenii</name>
    <name type="common">Cryptophyte alga</name>
    <dbReference type="NCBI Taxonomy" id="464988"/>
    <lineage>
        <taxon>Eukaryota</taxon>
        <taxon>Cryptophyceae</taxon>
        <taxon>Cryptomonadales</taxon>
        <taxon>Hemiselmidaceae</taxon>
        <taxon>Hemiselmis</taxon>
    </lineage>
</organism>
<reference evidence="2" key="1">
    <citation type="submission" date="2021-01" db="EMBL/GenBank/DDBJ databases">
        <authorList>
            <person name="Corre E."/>
            <person name="Pelletier E."/>
            <person name="Niang G."/>
            <person name="Scheremetjew M."/>
            <person name="Finn R."/>
            <person name="Kale V."/>
            <person name="Holt S."/>
            <person name="Cochrane G."/>
            <person name="Meng A."/>
            <person name="Brown T."/>
            <person name="Cohen L."/>
        </authorList>
    </citation>
    <scope>NUCLEOTIDE SEQUENCE</scope>
    <source>
        <strain evidence="2">CCMP441</strain>
    </source>
</reference>
<gene>
    <name evidence="2" type="ORF">HAND1043_LOCUS12944</name>
</gene>
<dbReference type="AlphaFoldDB" id="A0A6U4MAA0"/>
<accession>A0A6U4MAA0</accession>
<feature type="compositionally biased region" description="Low complexity" evidence="1">
    <location>
        <begin position="237"/>
        <end position="247"/>
    </location>
</feature>
<feature type="compositionally biased region" description="Polar residues" evidence="1">
    <location>
        <begin position="295"/>
        <end position="305"/>
    </location>
</feature>